<dbReference type="InterPro" id="IPR003343">
    <property type="entry name" value="Big_2"/>
</dbReference>
<evidence type="ECO:0000256" key="7">
    <source>
        <dbReference type="SAM" id="SignalP"/>
    </source>
</evidence>
<evidence type="ECO:0000256" key="1">
    <source>
        <dbReference type="ARBA" id="ARBA00022512"/>
    </source>
</evidence>
<evidence type="ECO:0000313" key="9">
    <source>
        <dbReference type="EMBL" id="TDP45712.1"/>
    </source>
</evidence>
<dbReference type="Proteomes" id="UP000295500">
    <property type="component" value="Unassembled WGS sequence"/>
</dbReference>
<keyword evidence="10" id="KW-1185">Reference proteome</keyword>
<evidence type="ECO:0000256" key="4">
    <source>
        <dbReference type="ARBA" id="ARBA00023088"/>
    </source>
</evidence>
<evidence type="ECO:0000256" key="6">
    <source>
        <dbReference type="SAM" id="Phobius"/>
    </source>
</evidence>
<comment type="caution">
    <text evidence="9">The sequence shown here is derived from an EMBL/GenBank/DDBJ whole genome shotgun (WGS) entry which is preliminary data.</text>
</comment>
<evidence type="ECO:0000256" key="3">
    <source>
        <dbReference type="ARBA" id="ARBA00022729"/>
    </source>
</evidence>
<dbReference type="EMBL" id="SNXO01000063">
    <property type="protein sequence ID" value="TDP45712.1"/>
    <property type="molecule type" value="Genomic_DNA"/>
</dbReference>
<dbReference type="Gene3D" id="2.60.40.1080">
    <property type="match status" value="1"/>
</dbReference>
<dbReference type="SMART" id="SM00635">
    <property type="entry name" value="BID_2"/>
    <property type="match status" value="1"/>
</dbReference>
<gene>
    <name evidence="9" type="ORF">EV211_1632</name>
</gene>
<keyword evidence="6" id="KW-0812">Transmembrane</keyword>
<protein>
    <submittedName>
        <fullName evidence="9">Ig-like protein group 2</fullName>
    </submittedName>
</protein>
<feature type="domain" description="Gram-positive cocci surface proteins LPxTG" evidence="8">
    <location>
        <begin position="711"/>
        <end position="746"/>
    </location>
</feature>
<evidence type="ECO:0000259" key="8">
    <source>
        <dbReference type="PROSITE" id="PS50847"/>
    </source>
</evidence>
<feature type="compositionally biased region" description="Low complexity" evidence="5">
    <location>
        <begin position="702"/>
        <end position="711"/>
    </location>
</feature>
<feature type="signal peptide" evidence="7">
    <location>
        <begin position="1"/>
        <end position="28"/>
    </location>
</feature>
<proteinExistence type="predicted"/>
<keyword evidence="1" id="KW-0134">Cell wall</keyword>
<keyword evidence="6" id="KW-1133">Transmembrane helix</keyword>
<keyword evidence="3 7" id="KW-0732">Signal</keyword>
<name>A0A4R6PY22_9FIRM</name>
<feature type="chain" id="PRO_5020834667" evidence="7">
    <location>
        <begin position="29"/>
        <end position="746"/>
    </location>
</feature>
<dbReference type="SUPFAM" id="SSF49373">
    <property type="entry name" value="Invasin/intimin cell-adhesion fragments"/>
    <property type="match status" value="1"/>
</dbReference>
<dbReference type="RefSeq" id="WP_207668023.1">
    <property type="nucleotide sequence ID" value="NZ_SNXO01000063.1"/>
</dbReference>
<keyword evidence="6" id="KW-0472">Membrane</keyword>
<feature type="transmembrane region" description="Helical" evidence="6">
    <location>
        <begin position="720"/>
        <end position="740"/>
    </location>
</feature>
<dbReference type="AlphaFoldDB" id="A0A4R6PY22"/>
<dbReference type="InterPro" id="IPR008964">
    <property type="entry name" value="Invasin/intimin_cell_adhesion"/>
</dbReference>
<evidence type="ECO:0000313" key="10">
    <source>
        <dbReference type="Proteomes" id="UP000295500"/>
    </source>
</evidence>
<evidence type="ECO:0000256" key="5">
    <source>
        <dbReference type="SAM" id="MobiDB-lite"/>
    </source>
</evidence>
<accession>A0A4R6PY22</accession>
<dbReference type="Pfam" id="PF02368">
    <property type="entry name" value="Big_2"/>
    <property type="match status" value="1"/>
</dbReference>
<dbReference type="PROSITE" id="PS50847">
    <property type="entry name" value="GRAM_POS_ANCHORING"/>
    <property type="match status" value="1"/>
</dbReference>
<reference evidence="9 10" key="1">
    <citation type="submission" date="2019-03" db="EMBL/GenBank/DDBJ databases">
        <title>Genomic Encyclopedia of Type Strains, Phase IV (KMG-IV): sequencing the most valuable type-strain genomes for metagenomic binning, comparative biology and taxonomic classification.</title>
        <authorList>
            <person name="Goeker M."/>
        </authorList>
    </citation>
    <scope>NUCLEOTIDE SEQUENCE [LARGE SCALE GENOMIC DNA]</scope>
    <source>
        <strain evidence="9 10">DSM 28287</strain>
    </source>
</reference>
<organism evidence="9 10">
    <name type="scientific">Aminicella lysinilytica</name>
    <dbReference type="NCBI Taxonomy" id="433323"/>
    <lineage>
        <taxon>Bacteria</taxon>
        <taxon>Bacillati</taxon>
        <taxon>Bacillota</taxon>
        <taxon>Clostridia</taxon>
        <taxon>Peptostreptococcales</taxon>
        <taxon>Anaerovoracaceae</taxon>
        <taxon>Aminicella</taxon>
    </lineage>
</organism>
<keyword evidence="2" id="KW-0964">Secreted</keyword>
<keyword evidence="4" id="KW-0572">Peptidoglycan-anchor</keyword>
<dbReference type="InterPro" id="IPR019931">
    <property type="entry name" value="LPXTG_anchor"/>
</dbReference>
<evidence type="ECO:0000256" key="2">
    <source>
        <dbReference type="ARBA" id="ARBA00022525"/>
    </source>
</evidence>
<sequence length="746" mass="79579">MKKKLMALLLAVAVVGMYSFGSIGSVFAEDTTTPSIELDNSSATLYVGNTTKLTATVKNADGATVVWKSSDEKVATVSDGTVTGVAEGTATVTATAQKDGAEVASTTASVTVASNKDSEGSTVEVSNPKENSGSTQDVKYAQTEADAAKGSYMSYNIGENASGTQTIDFGNDFIGAWDTYGYIMPGDGFGANIGITNSSKHTYQIDAGSLTVSTLELKDSQKIATIPNNALMELFGKDGSSFTLSDLSNSSIAAQLKKVGFDGDLFDYYLQYYNKKYNTNATNLYDLPLAARNDIMGSGNQTYSNGLFKITAEEKAELEKDTNNLYRFTENKDGTYDVQAVSSDSRLTDMKYLHLLGQCLQMDVTGSEWSDFKSTLRSGSNVQNGTTEYLNNSAVYQNAVKYLSSVNGGDINKASSDAAYVFAVFAGLNGPNTGNAFMNYAFGLNMSIQAKQIDGSVTVTKKTSDGGAAKASFKLYYKVDGSDNYKYYKLNEDGTVSWVDDQNDATMVETDTTGATTIDYLMPGYQYYLQEKAVAALSGNSSDYDVYNDPIAFQIASNSTTSVNVTDTVKKETPTPPTPVVQTTSYNVVANYYTSTDGGEFVKDNASEVTLKDATTVNVGDTITATPEDSWMAYNGNKYGLDESKSTLTKVAVLDRATNTLTLNYYRSVKNGSDDPDNNNKHNGGGSSDTPKNNNNGGNGSSTGTATNANTPDTGDSMDLVLWSMLGVTSIALAGVVLALRRKEQN</sequence>
<feature type="region of interest" description="Disordered" evidence="5">
    <location>
        <begin position="668"/>
        <end position="712"/>
    </location>
</feature>
<feature type="region of interest" description="Disordered" evidence="5">
    <location>
        <begin position="112"/>
        <end position="136"/>
    </location>
</feature>
<feature type="compositionally biased region" description="Polar residues" evidence="5">
    <location>
        <begin position="120"/>
        <end position="136"/>
    </location>
</feature>